<dbReference type="AlphaFoldDB" id="A0AAV9NL11"/>
<proteinExistence type="predicted"/>
<feature type="compositionally biased region" description="Basic and acidic residues" evidence="1">
    <location>
        <begin position="273"/>
        <end position="282"/>
    </location>
</feature>
<name>A0AAV9NL11_9EURO</name>
<dbReference type="GeneID" id="89975901"/>
<comment type="caution">
    <text evidence="2">The sequence shown here is derived from an EMBL/GenBank/DDBJ whole genome shotgun (WGS) entry which is preliminary data.</text>
</comment>
<keyword evidence="3" id="KW-1185">Reference proteome</keyword>
<evidence type="ECO:0000256" key="1">
    <source>
        <dbReference type="SAM" id="MobiDB-lite"/>
    </source>
</evidence>
<sequence>MVKIKPTPSLLRQACPAIRSLPYPSHTAASSRSHFQNIVSPKLCGELRPYYSVSLFSLITLLLDNILTRLRPSLPAEDTCDLIDVNPGLGLWSQKLHDILKPRRHILVLPNLKASSPHLSTLLDAPNSKYRHATVLDDVFDPAKGLLSHYPPSSSTTPNRTQLNPNVLMTVNLSGPKISHHGYMGTVSKLFINNLWHSHWGQRGDLYRHGMFRTLAWIPHEDKFVIVPRSVALRRRQSILLEATTAVHELAAPSRLDRKHVGQGQRFADIDLEDHQRVKASEEGSGVSTPLSRQQPLPPPSLNAVSPIKAIRQKAAFVSDAKWLPELRELDSYARARYPQTYKQAIARLEAQAKPPEPDVTKKPKVYSGVKAKDAFLLEHPKGRDWRRLLARIYTEHKTRLRAIDLVNQQRLLEREWKDAILTNSLDALSEKDLQERADLLGSKLNKLAKNNKVFAEKAIDDYRAYDHQPRVLAWNNRVAEPLLVHKHEFSPSTNQMALFDLVPTADLNHRLDTEEKLICFGHLMSFVSIYSSKSVYEVCSMIISGDVENFLQTIQDIHDPTKGGWYDLKMLRIRSLPTNLFVEIAVAFEQWPFRPSTQTLMRVDS</sequence>
<evidence type="ECO:0000313" key="3">
    <source>
        <dbReference type="Proteomes" id="UP001358417"/>
    </source>
</evidence>
<evidence type="ECO:0000313" key="2">
    <source>
        <dbReference type="EMBL" id="KAK5061194.1"/>
    </source>
</evidence>
<gene>
    <name evidence="2" type="ORF">LTR84_007736</name>
</gene>
<feature type="region of interest" description="Disordered" evidence="1">
    <location>
        <begin position="272"/>
        <end position="300"/>
    </location>
</feature>
<accession>A0AAV9NL11</accession>
<dbReference type="RefSeq" id="XP_064710291.1">
    <property type="nucleotide sequence ID" value="XM_064851288.1"/>
</dbReference>
<dbReference type="Gene3D" id="3.40.50.150">
    <property type="entry name" value="Vaccinia Virus protein VP39"/>
    <property type="match status" value="1"/>
</dbReference>
<reference evidence="2 3" key="1">
    <citation type="submission" date="2023-08" db="EMBL/GenBank/DDBJ databases">
        <title>Black Yeasts Isolated from many extreme environments.</title>
        <authorList>
            <person name="Coleine C."/>
            <person name="Stajich J.E."/>
            <person name="Selbmann L."/>
        </authorList>
    </citation>
    <scope>NUCLEOTIDE SEQUENCE [LARGE SCALE GENOMIC DNA]</scope>
    <source>
        <strain evidence="2 3">CCFEE 5792</strain>
    </source>
</reference>
<evidence type="ECO:0008006" key="4">
    <source>
        <dbReference type="Google" id="ProtNLM"/>
    </source>
</evidence>
<organism evidence="2 3">
    <name type="scientific">Exophiala bonariae</name>
    <dbReference type="NCBI Taxonomy" id="1690606"/>
    <lineage>
        <taxon>Eukaryota</taxon>
        <taxon>Fungi</taxon>
        <taxon>Dikarya</taxon>
        <taxon>Ascomycota</taxon>
        <taxon>Pezizomycotina</taxon>
        <taxon>Eurotiomycetes</taxon>
        <taxon>Chaetothyriomycetidae</taxon>
        <taxon>Chaetothyriales</taxon>
        <taxon>Herpotrichiellaceae</taxon>
        <taxon>Exophiala</taxon>
    </lineage>
</organism>
<protein>
    <recommendedName>
        <fullName evidence="4">rRNA adenine N(6)-methyltransferase</fullName>
    </recommendedName>
</protein>
<dbReference type="EMBL" id="JAVRRD010000003">
    <property type="protein sequence ID" value="KAK5061194.1"/>
    <property type="molecule type" value="Genomic_DNA"/>
</dbReference>
<dbReference type="Proteomes" id="UP001358417">
    <property type="component" value="Unassembled WGS sequence"/>
</dbReference>
<dbReference type="InterPro" id="IPR029063">
    <property type="entry name" value="SAM-dependent_MTases_sf"/>
</dbReference>